<dbReference type="Gene3D" id="3.90.70.10">
    <property type="entry name" value="Cysteine proteinases"/>
    <property type="match status" value="1"/>
</dbReference>
<dbReference type="GO" id="GO:0016579">
    <property type="term" value="P:protein deubiquitination"/>
    <property type="evidence" value="ECO:0007669"/>
    <property type="project" value="InterPro"/>
</dbReference>
<dbReference type="EMBL" id="ML979141">
    <property type="protein sequence ID" value="KAF1912118.1"/>
    <property type="molecule type" value="Genomic_DNA"/>
</dbReference>
<feature type="compositionally biased region" description="Acidic residues" evidence="1">
    <location>
        <begin position="335"/>
        <end position="344"/>
    </location>
</feature>
<dbReference type="AlphaFoldDB" id="A0A6A5QBB4"/>
<feature type="compositionally biased region" description="Acidic residues" evidence="1">
    <location>
        <begin position="278"/>
        <end position="293"/>
    </location>
</feature>
<dbReference type="GO" id="GO:0004843">
    <property type="term" value="F:cysteine-type deubiquitinase activity"/>
    <property type="evidence" value="ECO:0007669"/>
    <property type="project" value="InterPro"/>
</dbReference>
<evidence type="ECO:0000313" key="3">
    <source>
        <dbReference type="EMBL" id="KAF1912118.1"/>
    </source>
</evidence>
<reference evidence="3" key="1">
    <citation type="journal article" date="2020" name="Stud. Mycol.">
        <title>101 Dothideomycetes genomes: a test case for predicting lifestyles and emergence of pathogens.</title>
        <authorList>
            <person name="Haridas S."/>
            <person name="Albert R."/>
            <person name="Binder M."/>
            <person name="Bloem J."/>
            <person name="Labutti K."/>
            <person name="Salamov A."/>
            <person name="Andreopoulos B."/>
            <person name="Baker S."/>
            <person name="Barry K."/>
            <person name="Bills G."/>
            <person name="Bluhm B."/>
            <person name="Cannon C."/>
            <person name="Castanera R."/>
            <person name="Culley D."/>
            <person name="Daum C."/>
            <person name="Ezra D."/>
            <person name="Gonzalez J."/>
            <person name="Henrissat B."/>
            <person name="Kuo A."/>
            <person name="Liang C."/>
            <person name="Lipzen A."/>
            <person name="Lutzoni F."/>
            <person name="Magnuson J."/>
            <person name="Mondo S."/>
            <person name="Nolan M."/>
            <person name="Ohm R."/>
            <person name="Pangilinan J."/>
            <person name="Park H.-J."/>
            <person name="Ramirez L."/>
            <person name="Alfaro M."/>
            <person name="Sun H."/>
            <person name="Tritt A."/>
            <person name="Yoshinaga Y."/>
            <person name="Zwiers L.-H."/>
            <person name="Turgeon B."/>
            <person name="Goodwin S."/>
            <person name="Spatafora J."/>
            <person name="Crous P."/>
            <person name="Grigoriev I."/>
        </authorList>
    </citation>
    <scope>NUCLEOTIDE SEQUENCE</scope>
    <source>
        <strain evidence="3">HMLAC05119</strain>
    </source>
</reference>
<feature type="region of interest" description="Disordered" evidence="1">
    <location>
        <begin position="246"/>
        <end position="293"/>
    </location>
</feature>
<evidence type="ECO:0000313" key="4">
    <source>
        <dbReference type="Proteomes" id="UP000800096"/>
    </source>
</evidence>
<evidence type="ECO:0000256" key="1">
    <source>
        <dbReference type="SAM" id="MobiDB-lite"/>
    </source>
</evidence>
<dbReference type="InterPro" id="IPR001394">
    <property type="entry name" value="Peptidase_C19_UCH"/>
</dbReference>
<dbReference type="Proteomes" id="UP000800096">
    <property type="component" value="Unassembled WGS sequence"/>
</dbReference>
<dbReference type="Pfam" id="PF00443">
    <property type="entry name" value="UCH"/>
    <property type="match status" value="1"/>
</dbReference>
<organism evidence="3 4">
    <name type="scientific">Ampelomyces quisqualis</name>
    <name type="common">Powdery mildew agent</name>
    <dbReference type="NCBI Taxonomy" id="50730"/>
    <lineage>
        <taxon>Eukaryota</taxon>
        <taxon>Fungi</taxon>
        <taxon>Dikarya</taxon>
        <taxon>Ascomycota</taxon>
        <taxon>Pezizomycotina</taxon>
        <taxon>Dothideomycetes</taxon>
        <taxon>Pleosporomycetidae</taxon>
        <taxon>Pleosporales</taxon>
        <taxon>Pleosporineae</taxon>
        <taxon>Phaeosphaeriaceae</taxon>
        <taxon>Ampelomyces</taxon>
    </lineage>
</organism>
<accession>A0A6A5QBB4</accession>
<keyword evidence="4" id="KW-1185">Reference proteome</keyword>
<gene>
    <name evidence="3" type="ORF">BDU57DRAFT_542713</name>
</gene>
<name>A0A6A5QBB4_AMPQU</name>
<proteinExistence type="predicted"/>
<sequence>MRNVKAWDTFRVAYVFYDNGDAEFLLRGVQKRWPKNGECEENIEELERILKSWDVLDTSLLPEPPGIVPVNGTTADTTADTTLMDSSGLENLGNTCYMNNIHQCLAAMRMQPQLLEAELTQEHPNVLAPLISGLDSKRPPAETKAISRELNSLVASWANLEDDQGTAAFASPDEAANSTPRDIFRIRPIISHVAEGSTCGHRFAYVREGDGEDSIWTEYNDARKGSGRPASAIANVCMLFIEKVESDSVPTSESADDVSISSTPDDAKESENSVSTDGSDDSEDDESDDDLPEVDTCFARGLYRNVQHNPNAPWVRLPRGRNPTYDPDQPRIDASESESDEDAPQGEPIDPPTEADECTYGPRPEYYMSSFPC</sequence>
<feature type="region of interest" description="Disordered" evidence="1">
    <location>
        <begin position="309"/>
        <end position="363"/>
    </location>
</feature>
<dbReference type="OrthoDB" id="420187at2759"/>
<feature type="compositionally biased region" description="Polar residues" evidence="1">
    <location>
        <begin position="248"/>
        <end position="264"/>
    </location>
</feature>
<evidence type="ECO:0000259" key="2">
    <source>
        <dbReference type="Pfam" id="PF00443"/>
    </source>
</evidence>
<protein>
    <recommendedName>
        <fullName evidence="2">Peptidase C19 ubiquitin carboxyl-terminal hydrolase domain-containing protein</fullName>
    </recommendedName>
</protein>
<feature type="domain" description="Peptidase C19 ubiquitin carboxyl-terminal hydrolase" evidence="2">
    <location>
        <begin position="88"/>
        <end position="117"/>
    </location>
</feature>